<dbReference type="VEuPathDB" id="VectorBase:AATE005838"/>
<accession>A0A182IUQ2</accession>
<dbReference type="EnsemblMetazoa" id="AATE005838-RA">
    <property type="protein sequence ID" value="AATE005838-PA.1"/>
    <property type="gene ID" value="AATE005838"/>
</dbReference>
<dbReference type="AlphaFoldDB" id="A0A182IUQ2"/>
<organism evidence="1">
    <name type="scientific">Anopheles atroparvus</name>
    <name type="common">European mosquito</name>
    <dbReference type="NCBI Taxonomy" id="41427"/>
    <lineage>
        <taxon>Eukaryota</taxon>
        <taxon>Metazoa</taxon>
        <taxon>Ecdysozoa</taxon>
        <taxon>Arthropoda</taxon>
        <taxon>Hexapoda</taxon>
        <taxon>Insecta</taxon>
        <taxon>Pterygota</taxon>
        <taxon>Neoptera</taxon>
        <taxon>Endopterygota</taxon>
        <taxon>Diptera</taxon>
        <taxon>Nematocera</taxon>
        <taxon>Culicoidea</taxon>
        <taxon>Culicidae</taxon>
        <taxon>Anophelinae</taxon>
        <taxon>Anopheles</taxon>
    </lineage>
</organism>
<protein>
    <submittedName>
        <fullName evidence="1">Uncharacterized protein</fullName>
    </submittedName>
</protein>
<reference evidence="1" key="1">
    <citation type="submission" date="2022-08" db="UniProtKB">
        <authorList>
            <consortium name="EnsemblMetazoa"/>
        </authorList>
    </citation>
    <scope>IDENTIFICATION</scope>
    <source>
        <strain evidence="1">EBRO</strain>
    </source>
</reference>
<sequence length="137" mass="15482">MLLALPEAVGGVVRVVELALPLGGQRERTLVLGRLVLARVVVVDDGVLRDRVHRHVAQVVAAAVMERCVVVRLRMLLVTLLLLLLLLLVRRRGEVLDVDRRRGQYSQPVAAVLDRLRHHLRVGPNQRYLVLVNRKTY</sequence>
<evidence type="ECO:0000313" key="1">
    <source>
        <dbReference type="EnsemblMetazoa" id="AATE005838-PA.1"/>
    </source>
</evidence>
<proteinExistence type="predicted"/>
<name>A0A182IUQ2_ANOAO</name>